<comment type="caution">
    <text evidence="7">The sequence shown here is derived from an EMBL/GenBank/DDBJ whole genome shotgun (WGS) entry which is preliminary data.</text>
</comment>
<keyword evidence="8" id="KW-1185">Reference proteome</keyword>
<dbReference type="PANTHER" id="PTHR30055:SF151">
    <property type="entry name" value="TRANSCRIPTIONAL REGULATORY PROTEIN"/>
    <property type="match status" value="1"/>
</dbReference>
<evidence type="ECO:0000256" key="5">
    <source>
        <dbReference type="SAM" id="MobiDB-lite"/>
    </source>
</evidence>
<feature type="domain" description="HTH tetR-type" evidence="6">
    <location>
        <begin position="31"/>
        <end position="91"/>
    </location>
</feature>
<evidence type="ECO:0000313" key="8">
    <source>
        <dbReference type="Proteomes" id="UP000236520"/>
    </source>
</evidence>
<evidence type="ECO:0000256" key="2">
    <source>
        <dbReference type="ARBA" id="ARBA00023125"/>
    </source>
</evidence>
<keyword evidence="1" id="KW-0805">Transcription regulation</keyword>
<evidence type="ECO:0000256" key="1">
    <source>
        <dbReference type="ARBA" id="ARBA00023015"/>
    </source>
</evidence>
<dbReference type="InterPro" id="IPR001647">
    <property type="entry name" value="HTH_TetR"/>
</dbReference>
<dbReference type="PROSITE" id="PS50977">
    <property type="entry name" value="HTH_TETR_2"/>
    <property type="match status" value="1"/>
</dbReference>
<keyword evidence="3" id="KW-0804">Transcription</keyword>
<dbReference type="Gene3D" id="1.10.10.60">
    <property type="entry name" value="Homeodomain-like"/>
    <property type="match status" value="1"/>
</dbReference>
<gene>
    <name evidence="7" type="ORF">SMF913_29376</name>
</gene>
<evidence type="ECO:0000256" key="3">
    <source>
        <dbReference type="ARBA" id="ARBA00023163"/>
    </source>
</evidence>
<dbReference type="InterPro" id="IPR009057">
    <property type="entry name" value="Homeodomain-like_sf"/>
</dbReference>
<dbReference type="SUPFAM" id="SSF46689">
    <property type="entry name" value="Homeodomain-like"/>
    <property type="match status" value="1"/>
</dbReference>
<feature type="DNA-binding region" description="H-T-H motif" evidence="4">
    <location>
        <begin position="54"/>
        <end position="73"/>
    </location>
</feature>
<name>A0A2J7Z0W2_STRMQ</name>
<dbReference type="Gene3D" id="1.10.357.10">
    <property type="entry name" value="Tetracycline Repressor, domain 2"/>
    <property type="match status" value="1"/>
</dbReference>
<keyword evidence="2 4" id="KW-0238">DNA-binding</keyword>
<dbReference type="RefSeq" id="WP_069873605.1">
    <property type="nucleotide sequence ID" value="NZ_BAAAHF010000028.1"/>
</dbReference>
<evidence type="ECO:0000256" key="4">
    <source>
        <dbReference type="PROSITE-ProRule" id="PRU00335"/>
    </source>
</evidence>
<dbReference type="AlphaFoldDB" id="A0A2J7Z0W2"/>
<evidence type="ECO:0000313" key="7">
    <source>
        <dbReference type="EMBL" id="PNG93911.1"/>
    </source>
</evidence>
<proteinExistence type="predicted"/>
<organism evidence="7 8">
    <name type="scientific">Streptomyces malaysiensis</name>
    <dbReference type="NCBI Taxonomy" id="92644"/>
    <lineage>
        <taxon>Bacteria</taxon>
        <taxon>Bacillati</taxon>
        <taxon>Actinomycetota</taxon>
        <taxon>Actinomycetes</taxon>
        <taxon>Kitasatosporales</taxon>
        <taxon>Streptomycetaceae</taxon>
        <taxon>Streptomyces</taxon>
        <taxon>Streptomyces violaceusniger group</taxon>
    </lineage>
</organism>
<sequence>MASEESGTGLPASIETAWGLRERPSKGPRPGLTLARIVDAAVGIASTDGLGAVSMSRVATELGASTMSLYRYVSAKDELLTLMEDAAYGPPPPGDPAKDADWRAGFGDWAWALRTALARHPWVVSVPIDTPPSMPNSVAWMERGLACLRHTNLGEGEKISVLMLVSGFVRNEVRMTFDILAANRRTGDSIETSLASWARLLGKVTDAERFPAVTAALRAGELETPGGPDDEFVFGLERILDGVEALISARS</sequence>
<dbReference type="Pfam" id="PF00440">
    <property type="entry name" value="TetR_N"/>
    <property type="match status" value="1"/>
</dbReference>
<dbReference type="GO" id="GO:0045892">
    <property type="term" value="P:negative regulation of DNA-templated transcription"/>
    <property type="evidence" value="ECO:0007669"/>
    <property type="project" value="InterPro"/>
</dbReference>
<feature type="region of interest" description="Disordered" evidence="5">
    <location>
        <begin position="1"/>
        <end position="29"/>
    </location>
</feature>
<reference evidence="7 8" key="1">
    <citation type="submission" date="2015-09" db="EMBL/GenBank/DDBJ databases">
        <title>Genome sequence, genome mining and natural product profiling of a biocontrol bacterium Streptomyces malaysiensis F913.</title>
        <authorList>
            <person name="Xu Y."/>
            <person name="Wei J."/>
            <person name="Xie J."/>
            <person name="Li T."/>
            <person name="Zhou Z."/>
        </authorList>
    </citation>
    <scope>NUCLEOTIDE SEQUENCE [LARGE SCALE GENOMIC DNA]</scope>
    <source>
        <strain evidence="7 8">F913</strain>
    </source>
</reference>
<dbReference type="Proteomes" id="UP000236520">
    <property type="component" value="Unassembled WGS sequence"/>
</dbReference>
<dbReference type="PANTHER" id="PTHR30055">
    <property type="entry name" value="HTH-TYPE TRANSCRIPTIONAL REGULATOR RUTR"/>
    <property type="match status" value="1"/>
</dbReference>
<dbReference type="InterPro" id="IPR004111">
    <property type="entry name" value="Repressor_TetR_C"/>
</dbReference>
<dbReference type="SUPFAM" id="SSF48498">
    <property type="entry name" value="Tetracyclin repressor-like, C-terminal domain"/>
    <property type="match status" value="1"/>
</dbReference>
<dbReference type="GO" id="GO:0000976">
    <property type="term" value="F:transcription cis-regulatory region binding"/>
    <property type="evidence" value="ECO:0007669"/>
    <property type="project" value="TreeGrafter"/>
</dbReference>
<dbReference type="InterPro" id="IPR050109">
    <property type="entry name" value="HTH-type_TetR-like_transc_reg"/>
</dbReference>
<protein>
    <recommendedName>
        <fullName evidence="6">HTH tetR-type domain-containing protein</fullName>
    </recommendedName>
</protein>
<accession>A0A2J7Z0W2</accession>
<dbReference type="EMBL" id="LJIW01000002">
    <property type="protein sequence ID" value="PNG93911.1"/>
    <property type="molecule type" value="Genomic_DNA"/>
</dbReference>
<dbReference type="GO" id="GO:0003700">
    <property type="term" value="F:DNA-binding transcription factor activity"/>
    <property type="evidence" value="ECO:0007669"/>
    <property type="project" value="TreeGrafter"/>
</dbReference>
<dbReference type="InterPro" id="IPR036271">
    <property type="entry name" value="Tet_transcr_reg_TetR-rel_C_sf"/>
</dbReference>
<dbReference type="Pfam" id="PF02909">
    <property type="entry name" value="TetR_C_1"/>
    <property type="match status" value="1"/>
</dbReference>
<evidence type="ECO:0000259" key="6">
    <source>
        <dbReference type="PROSITE" id="PS50977"/>
    </source>
</evidence>